<organism evidence="1 2">
    <name type="scientific">Lipomyces kononenkoae</name>
    <name type="common">Yeast</name>
    <dbReference type="NCBI Taxonomy" id="34357"/>
    <lineage>
        <taxon>Eukaryota</taxon>
        <taxon>Fungi</taxon>
        <taxon>Dikarya</taxon>
        <taxon>Ascomycota</taxon>
        <taxon>Saccharomycotina</taxon>
        <taxon>Lipomycetes</taxon>
        <taxon>Lipomycetales</taxon>
        <taxon>Lipomycetaceae</taxon>
        <taxon>Lipomyces</taxon>
    </lineage>
</organism>
<protein>
    <submittedName>
        <fullName evidence="1">Uncharacterized protein</fullName>
    </submittedName>
</protein>
<name>A0ACC3SUN7_LIPKO</name>
<evidence type="ECO:0000313" key="1">
    <source>
        <dbReference type="EMBL" id="KAK9235336.1"/>
    </source>
</evidence>
<sequence length="181" mass="19254">MRLVCANSFLITNVSPSRHRDRAICHLQLNLVYGVTMKQILSSGQPIEMTGSNNKSPVLVTTVVLVTSFTCAVLLALGMMIAMILIGSPDADDYAAPDKVSWRRSFGVGGAVIFDGFAYGATKVFRHASTMTIQEKSARIGIFLIGAMCAAISAGLVAETGAQVLAMVKRRSGTAERAIEV</sequence>
<comment type="caution">
    <text evidence="1">The sequence shown here is derived from an EMBL/GenBank/DDBJ whole genome shotgun (WGS) entry which is preliminary data.</text>
</comment>
<dbReference type="EMBL" id="MU971420">
    <property type="protein sequence ID" value="KAK9235336.1"/>
    <property type="molecule type" value="Genomic_DNA"/>
</dbReference>
<evidence type="ECO:0000313" key="2">
    <source>
        <dbReference type="Proteomes" id="UP001433508"/>
    </source>
</evidence>
<accession>A0ACC3SUN7</accession>
<proteinExistence type="predicted"/>
<keyword evidence="2" id="KW-1185">Reference proteome</keyword>
<dbReference type="Proteomes" id="UP001433508">
    <property type="component" value="Unassembled WGS sequence"/>
</dbReference>
<gene>
    <name evidence="1" type="ORF">V1525DRAFT_410283</name>
</gene>
<reference evidence="2" key="1">
    <citation type="journal article" date="2024" name="Front. Bioeng. Biotechnol.">
        <title>Genome-scale model development and genomic sequencing of the oleaginous clade Lipomyces.</title>
        <authorList>
            <person name="Czajka J.J."/>
            <person name="Han Y."/>
            <person name="Kim J."/>
            <person name="Mondo S.J."/>
            <person name="Hofstad B.A."/>
            <person name="Robles A."/>
            <person name="Haridas S."/>
            <person name="Riley R."/>
            <person name="LaButti K."/>
            <person name="Pangilinan J."/>
            <person name="Andreopoulos W."/>
            <person name="Lipzen A."/>
            <person name="Yan J."/>
            <person name="Wang M."/>
            <person name="Ng V."/>
            <person name="Grigoriev I.V."/>
            <person name="Spatafora J.W."/>
            <person name="Magnuson J.K."/>
            <person name="Baker S.E."/>
            <person name="Pomraning K.R."/>
        </authorList>
    </citation>
    <scope>NUCLEOTIDE SEQUENCE [LARGE SCALE GENOMIC DNA]</scope>
    <source>
        <strain evidence="2">CBS 7786</strain>
    </source>
</reference>